<dbReference type="Pfam" id="PF13947">
    <property type="entry name" value="GUB_WAK_bind"/>
    <property type="match status" value="1"/>
</dbReference>
<keyword evidence="6" id="KW-1185">Reference proteome</keyword>
<feature type="chain" id="PRO_5047338211" description="Wall-associated receptor kinase galacturonan-binding domain-containing protein" evidence="3">
    <location>
        <begin position="24"/>
        <end position="323"/>
    </location>
</feature>
<dbReference type="Proteomes" id="UP001341840">
    <property type="component" value="Unassembled WGS sequence"/>
</dbReference>
<comment type="subcellular location">
    <subcellularLocation>
        <location evidence="1">Membrane</location>
        <topology evidence="1">Single-pass membrane protein</topology>
    </subcellularLocation>
</comment>
<evidence type="ECO:0000256" key="2">
    <source>
        <dbReference type="ARBA" id="ARBA00022729"/>
    </source>
</evidence>
<evidence type="ECO:0000313" key="6">
    <source>
        <dbReference type="Proteomes" id="UP001341840"/>
    </source>
</evidence>
<comment type="caution">
    <text evidence="5">The sequence shown here is derived from an EMBL/GenBank/DDBJ whole genome shotgun (WGS) entry which is preliminary data.</text>
</comment>
<protein>
    <recommendedName>
        <fullName evidence="4">Wall-associated receptor kinase galacturonan-binding domain-containing protein</fullName>
    </recommendedName>
</protein>
<reference evidence="5 6" key="1">
    <citation type="journal article" date="2023" name="Plants (Basel)">
        <title>Bridging the Gap: Combining Genomics and Transcriptomics Approaches to Understand Stylosanthes scabra, an Orphan Legume from the Brazilian Caatinga.</title>
        <authorList>
            <person name="Ferreira-Neto J.R.C."/>
            <person name="da Silva M.D."/>
            <person name="Binneck E."/>
            <person name="de Melo N.F."/>
            <person name="da Silva R.H."/>
            <person name="de Melo A.L.T.M."/>
            <person name="Pandolfi V."/>
            <person name="Bustamante F.O."/>
            <person name="Brasileiro-Vidal A.C."/>
            <person name="Benko-Iseppon A.M."/>
        </authorList>
    </citation>
    <scope>NUCLEOTIDE SEQUENCE [LARGE SCALE GENOMIC DNA]</scope>
    <source>
        <tissue evidence="5">Leaves</tissue>
    </source>
</reference>
<dbReference type="PANTHER" id="PTHR33491">
    <property type="entry name" value="OSJNBA0016N04.9 PROTEIN"/>
    <property type="match status" value="1"/>
</dbReference>
<evidence type="ECO:0000313" key="5">
    <source>
        <dbReference type="EMBL" id="MED6176140.1"/>
    </source>
</evidence>
<dbReference type="InterPro" id="IPR025287">
    <property type="entry name" value="WAK_GUB"/>
</dbReference>
<evidence type="ECO:0000256" key="1">
    <source>
        <dbReference type="ARBA" id="ARBA00004167"/>
    </source>
</evidence>
<evidence type="ECO:0000259" key="4">
    <source>
        <dbReference type="Pfam" id="PF13947"/>
    </source>
</evidence>
<gene>
    <name evidence="5" type="ORF">PIB30_085134</name>
</gene>
<keyword evidence="2 3" id="KW-0732">Signal</keyword>
<feature type="domain" description="Wall-associated receptor kinase galacturonan-binding" evidence="4">
    <location>
        <begin position="34"/>
        <end position="93"/>
    </location>
</feature>
<name>A0ABU6VTS4_9FABA</name>
<dbReference type="EMBL" id="JASCZI010152441">
    <property type="protein sequence ID" value="MED6176140.1"/>
    <property type="molecule type" value="Genomic_DNA"/>
</dbReference>
<feature type="signal peptide" evidence="3">
    <location>
        <begin position="1"/>
        <end position="23"/>
    </location>
</feature>
<organism evidence="5 6">
    <name type="scientific">Stylosanthes scabra</name>
    <dbReference type="NCBI Taxonomy" id="79078"/>
    <lineage>
        <taxon>Eukaryota</taxon>
        <taxon>Viridiplantae</taxon>
        <taxon>Streptophyta</taxon>
        <taxon>Embryophyta</taxon>
        <taxon>Tracheophyta</taxon>
        <taxon>Spermatophyta</taxon>
        <taxon>Magnoliopsida</taxon>
        <taxon>eudicotyledons</taxon>
        <taxon>Gunneridae</taxon>
        <taxon>Pentapetalae</taxon>
        <taxon>rosids</taxon>
        <taxon>fabids</taxon>
        <taxon>Fabales</taxon>
        <taxon>Fabaceae</taxon>
        <taxon>Papilionoideae</taxon>
        <taxon>50 kb inversion clade</taxon>
        <taxon>dalbergioids sensu lato</taxon>
        <taxon>Dalbergieae</taxon>
        <taxon>Pterocarpus clade</taxon>
        <taxon>Stylosanthes</taxon>
    </lineage>
</organism>
<proteinExistence type="predicted"/>
<evidence type="ECO:0000256" key="3">
    <source>
        <dbReference type="SAM" id="SignalP"/>
    </source>
</evidence>
<sequence>MAGQEKSSLVLVIIVSMICAAAGGEAAIQPDQNCPTRCGKVDIEFPFGTSENCYLHPSFLITCHNNSAYLQVGPPENNLPVLNISPEKGEMVVSAKVAKTCYDASEKMVFTTPPMVYNLTSRKLFSVSQSRNRLTVIGCNSFGVLDGFDSEGRAFRTDCISYCTRSGAVKNVTATTNDLCRGAGCCRIHLSATGLSYFAYDSDQLFFNNNASTLIYKSQHKNQCSYAFLVQDGDYNFSPRDLDNFRNESFPVLLDWAVANQTCQQAKVNTSTYKCKAHNSRCENATTGLGYICRCQDGFEGNPYLYHGCQGIILSYFFYRDFV</sequence>
<accession>A0ABU6VTS4</accession>